<evidence type="ECO:0000256" key="4">
    <source>
        <dbReference type="ARBA" id="ARBA00022970"/>
    </source>
</evidence>
<keyword evidence="7" id="KW-1185">Reference proteome</keyword>
<dbReference type="AlphaFoldDB" id="A0A150WPR4"/>
<evidence type="ECO:0000313" key="6">
    <source>
        <dbReference type="EMBL" id="KYG66185.1"/>
    </source>
</evidence>
<gene>
    <name evidence="6" type="ORF">AZI86_03755</name>
</gene>
<feature type="domain" description="Leucine-binding protein" evidence="5">
    <location>
        <begin position="25"/>
        <end position="361"/>
    </location>
</feature>
<dbReference type="PRINTS" id="PR00337">
    <property type="entry name" value="LEUILEVALBP"/>
</dbReference>
<dbReference type="EMBL" id="LUKE01000001">
    <property type="protein sequence ID" value="KYG66185.1"/>
    <property type="molecule type" value="Genomic_DNA"/>
</dbReference>
<dbReference type="SUPFAM" id="SSF53822">
    <property type="entry name" value="Periplasmic binding protein-like I"/>
    <property type="match status" value="1"/>
</dbReference>
<dbReference type="Proteomes" id="UP000075320">
    <property type="component" value="Unassembled WGS sequence"/>
</dbReference>
<dbReference type="InterPro" id="IPR051010">
    <property type="entry name" value="BCAA_transport"/>
</dbReference>
<dbReference type="RefSeq" id="WP_061833751.1">
    <property type="nucleotide sequence ID" value="NZ_LUKE01000001.1"/>
</dbReference>
<dbReference type="InterPro" id="IPR028081">
    <property type="entry name" value="Leu-bd"/>
</dbReference>
<dbReference type="InterPro" id="IPR000709">
    <property type="entry name" value="Leu_Ile_Val-bd"/>
</dbReference>
<accession>A0A150WPR4</accession>
<sequence length="373" mass="40177">MKRLLVSLLVVLPLLSGCTKKTNEILIGEYDSLTGSDATFGLSTNKGVRMAFDEVNDAGGIKGKKLSLITLDDQGKNEEAAAAVTRLITQNNVVAIIGGVASGRSKAAAPIAQSHKIPFVSPASTNPDVTKIGDHVFRVCFIDPFQGFVMAKFATENLKIKKVAILRDVKNDYSVGLADVFNTEFKKSGGEIVADLSYQAGDIDFKAQLTQIRSKNPEAIYVPGYYTEVGLIAQQARQLGIKAPLMGGDGWDSEKLFEIGKQAINGSYYSNHYTTESTDPAVTEFVKKFKAKYNETPDALAALGYDAAKILIAALERSADLSSKSIRDELAKTKDFGGVTGKITLNENRDATKSAVVIQVDGNARKYMTTITP</sequence>
<dbReference type="GO" id="GO:0006865">
    <property type="term" value="P:amino acid transport"/>
    <property type="evidence" value="ECO:0007669"/>
    <property type="project" value="UniProtKB-KW"/>
</dbReference>
<organism evidence="6 7">
    <name type="scientific">Bdellovibrio bacteriovorus</name>
    <dbReference type="NCBI Taxonomy" id="959"/>
    <lineage>
        <taxon>Bacteria</taxon>
        <taxon>Pseudomonadati</taxon>
        <taxon>Bdellovibrionota</taxon>
        <taxon>Bdellovibrionia</taxon>
        <taxon>Bdellovibrionales</taxon>
        <taxon>Pseudobdellovibrionaceae</taxon>
        <taxon>Bdellovibrio</taxon>
    </lineage>
</organism>
<dbReference type="InterPro" id="IPR028082">
    <property type="entry name" value="Peripla_BP_I"/>
</dbReference>
<comment type="caution">
    <text evidence="6">The sequence shown here is derived from an EMBL/GenBank/DDBJ whole genome shotgun (WGS) entry which is preliminary data.</text>
</comment>
<evidence type="ECO:0000259" key="5">
    <source>
        <dbReference type="Pfam" id="PF13458"/>
    </source>
</evidence>
<evidence type="ECO:0000256" key="2">
    <source>
        <dbReference type="ARBA" id="ARBA00022448"/>
    </source>
</evidence>
<dbReference type="OrthoDB" id="5289344at2"/>
<dbReference type="PANTHER" id="PTHR30483:SF6">
    <property type="entry name" value="PERIPLASMIC BINDING PROTEIN OF ABC TRANSPORTER FOR NATURAL AMINO ACIDS"/>
    <property type="match status" value="1"/>
</dbReference>
<dbReference type="PROSITE" id="PS51257">
    <property type="entry name" value="PROKAR_LIPOPROTEIN"/>
    <property type="match status" value="1"/>
</dbReference>
<name>A0A150WPR4_BDEBC</name>
<keyword evidence="2" id="KW-0813">Transport</keyword>
<comment type="similarity">
    <text evidence="1">Belongs to the leucine-binding protein family.</text>
</comment>
<keyword evidence="4" id="KW-0029">Amino-acid transport</keyword>
<evidence type="ECO:0000256" key="3">
    <source>
        <dbReference type="ARBA" id="ARBA00022729"/>
    </source>
</evidence>
<dbReference type="PANTHER" id="PTHR30483">
    <property type="entry name" value="LEUCINE-SPECIFIC-BINDING PROTEIN"/>
    <property type="match status" value="1"/>
</dbReference>
<protein>
    <submittedName>
        <fullName evidence="6">Ethanolamine utilization protein EutJ</fullName>
    </submittedName>
</protein>
<proteinExistence type="inferred from homology"/>
<evidence type="ECO:0000313" key="7">
    <source>
        <dbReference type="Proteomes" id="UP000075320"/>
    </source>
</evidence>
<dbReference type="CDD" id="cd06347">
    <property type="entry name" value="PBP1_ABC_LivK_ligand_binding-like"/>
    <property type="match status" value="1"/>
</dbReference>
<keyword evidence="3" id="KW-0732">Signal</keyword>
<evidence type="ECO:0000256" key="1">
    <source>
        <dbReference type="ARBA" id="ARBA00010062"/>
    </source>
</evidence>
<dbReference type="Gene3D" id="3.40.50.2300">
    <property type="match status" value="2"/>
</dbReference>
<reference evidence="6 7" key="1">
    <citation type="submission" date="2016-03" db="EMBL/GenBank/DDBJ databases">
        <authorList>
            <person name="Ploux O."/>
        </authorList>
    </citation>
    <scope>NUCLEOTIDE SEQUENCE [LARGE SCALE GENOMIC DNA]</scope>
    <source>
        <strain evidence="6 7">R0</strain>
    </source>
</reference>
<dbReference type="Pfam" id="PF13458">
    <property type="entry name" value="Peripla_BP_6"/>
    <property type="match status" value="1"/>
</dbReference>